<comment type="caution">
    <text evidence="1">The sequence shown here is derived from an EMBL/GenBank/DDBJ whole genome shotgun (WGS) entry which is preliminary data.</text>
</comment>
<name>A0A4R2F612_9GAMM</name>
<gene>
    <name evidence="1" type="ORF">EDC91_1355</name>
</gene>
<dbReference type="EMBL" id="SLWF01000035">
    <property type="protein sequence ID" value="TCN79332.1"/>
    <property type="molecule type" value="Genomic_DNA"/>
</dbReference>
<accession>A0A4R2F612</accession>
<evidence type="ECO:0000313" key="2">
    <source>
        <dbReference type="Proteomes" id="UP000294832"/>
    </source>
</evidence>
<keyword evidence="2" id="KW-1185">Reference proteome</keyword>
<dbReference type="AlphaFoldDB" id="A0A4R2F612"/>
<reference evidence="1 2" key="1">
    <citation type="submission" date="2019-03" db="EMBL/GenBank/DDBJ databases">
        <title>Freshwater and sediment microbial communities from various areas in North America, analyzing microbe dynamics in response to fracking.</title>
        <authorList>
            <person name="Lamendella R."/>
        </authorList>
    </citation>
    <scope>NUCLEOTIDE SEQUENCE [LARGE SCALE GENOMIC DNA]</scope>
    <source>
        <strain evidence="1 2">74A</strain>
    </source>
</reference>
<protein>
    <submittedName>
        <fullName evidence="1">Uncharacterized protein</fullName>
    </submittedName>
</protein>
<evidence type="ECO:0000313" key="1">
    <source>
        <dbReference type="EMBL" id="TCN79332.1"/>
    </source>
</evidence>
<proteinExistence type="predicted"/>
<organism evidence="1 2">
    <name type="scientific">Shewanella fodinae</name>
    <dbReference type="NCBI Taxonomy" id="552357"/>
    <lineage>
        <taxon>Bacteria</taxon>
        <taxon>Pseudomonadati</taxon>
        <taxon>Pseudomonadota</taxon>
        <taxon>Gammaproteobacteria</taxon>
        <taxon>Alteromonadales</taxon>
        <taxon>Shewanellaceae</taxon>
        <taxon>Shewanella</taxon>
    </lineage>
</organism>
<sequence>MSIRDGEDVGIFQDGDWIDKHGIKESYRGSGSFLLSIPHAVPSSIFISSNRQVSLFNTL</sequence>
<dbReference type="Proteomes" id="UP000294832">
    <property type="component" value="Unassembled WGS sequence"/>
</dbReference>